<evidence type="ECO:0000313" key="3">
    <source>
        <dbReference type="Proteomes" id="UP001249851"/>
    </source>
</evidence>
<organism evidence="2 3">
    <name type="scientific">Acropora cervicornis</name>
    <name type="common">Staghorn coral</name>
    <dbReference type="NCBI Taxonomy" id="6130"/>
    <lineage>
        <taxon>Eukaryota</taxon>
        <taxon>Metazoa</taxon>
        <taxon>Cnidaria</taxon>
        <taxon>Anthozoa</taxon>
        <taxon>Hexacorallia</taxon>
        <taxon>Scleractinia</taxon>
        <taxon>Astrocoeniina</taxon>
        <taxon>Acroporidae</taxon>
        <taxon>Acropora</taxon>
    </lineage>
</organism>
<sequence length="116" mass="13151">MAEKPASSFNRLWTLGRANSKSYSSIKNASIMNDLRASGGTRNLRTSTKSNEMPRELGICCEKCNNRLVELKRQVMRLILPEIQGVIQSQKKTKNVSKEDEEKVFCFDSRPRALSV</sequence>
<dbReference type="Pfam" id="PF23081">
    <property type="entry name" value="HTH_KIF26A_B_1st"/>
    <property type="match status" value="1"/>
</dbReference>
<accession>A0AAD9QHZ3</accession>
<dbReference type="EMBL" id="JARQWQ010000032">
    <property type="protein sequence ID" value="KAK2561615.1"/>
    <property type="molecule type" value="Genomic_DNA"/>
</dbReference>
<dbReference type="AlphaFoldDB" id="A0AAD9QHZ3"/>
<keyword evidence="3" id="KW-1185">Reference proteome</keyword>
<reference evidence="2" key="1">
    <citation type="journal article" date="2023" name="G3 (Bethesda)">
        <title>Whole genome assembly and annotation of the endangered Caribbean coral Acropora cervicornis.</title>
        <authorList>
            <person name="Selwyn J.D."/>
            <person name="Vollmer S.V."/>
        </authorList>
    </citation>
    <scope>NUCLEOTIDE SEQUENCE</scope>
    <source>
        <strain evidence="2">K2</strain>
    </source>
</reference>
<evidence type="ECO:0000313" key="2">
    <source>
        <dbReference type="EMBL" id="KAK2561615.1"/>
    </source>
</evidence>
<name>A0AAD9QHZ3_ACRCE</name>
<comment type="caution">
    <text evidence="2">The sequence shown here is derived from an EMBL/GenBank/DDBJ whole genome shotgun (WGS) entry which is preliminary data.</text>
</comment>
<gene>
    <name evidence="2" type="ORF">P5673_015611</name>
</gene>
<evidence type="ECO:0000259" key="1">
    <source>
        <dbReference type="Pfam" id="PF23081"/>
    </source>
</evidence>
<proteinExistence type="predicted"/>
<dbReference type="InterPro" id="IPR057090">
    <property type="entry name" value="HTH_KIF26A_B_1st"/>
</dbReference>
<reference evidence="2" key="2">
    <citation type="journal article" date="2023" name="Science">
        <title>Genomic signatures of disease resistance in endangered staghorn corals.</title>
        <authorList>
            <person name="Vollmer S.V."/>
            <person name="Selwyn J.D."/>
            <person name="Despard B.A."/>
            <person name="Roesel C.L."/>
        </authorList>
    </citation>
    <scope>NUCLEOTIDE SEQUENCE</scope>
    <source>
        <strain evidence="2">K2</strain>
    </source>
</reference>
<dbReference type="Proteomes" id="UP001249851">
    <property type="component" value="Unassembled WGS sequence"/>
</dbReference>
<protein>
    <recommendedName>
        <fullName evidence="1">Kinesin-like protein KIF26A/B helical domain-containing protein</fullName>
    </recommendedName>
</protein>
<feature type="domain" description="Kinesin-like protein KIF26A/B helical" evidence="1">
    <location>
        <begin position="58"/>
        <end position="83"/>
    </location>
</feature>